<dbReference type="GO" id="GO:0009279">
    <property type="term" value="C:cell outer membrane"/>
    <property type="evidence" value="ECO:0007669"/>
    <property type="project" value="UniProtKB-SubCell"/>
</dbReference>
<dbReference type="InterPro" id="IPR037066">
    <property type="entry name" value="Plug_dom_sf"/>
</dbReference>
<organism evidence="3 4">
    <name type="scientific">Marinifilum breve</name>
    <dbReference type="NCBI Taxonomy" id="2184082"/>
    <lineage>
        <taxon>Bacteria</taxon>
        <taxon>Pseudomonadati</taxon>
        <taxon>Bacteroidota</taxon>
        <taxon>Bacteroidia</taxon>
        <taxon>Marinilabiliales</taxon>
        <taxon>Marinifilaceae</taxon>
    </lineage>
</organism>
<dbReference type="PROSITE" id="PS52016">
    <property type="entry name" value="TONB_DEPENDENT_REC_3"/>
    <property type="match status" value="1"/>
</dbReference>
<comment type="subcellular location">
    <subcellularLocation>
        <location evidence="1">Cell outer membrane</location>
        <topology evidence="1">Multi-pass membrane protein</topology>
    </subcellularLocation>
</comment>
<evidence type="ECO:0000313" key="4">
    <source>
        <dbReference type="Proteomes" id="UP000248079"/>
    </source>
</evidence>
<dbReference type="InterPro" id="IPR039426">
    <property type="entry name" value="TonB-dep_rcpt-like"/>
</dbReference>
<dbReference type="SUPFAM" id="SSF49464">
    <property type="entry name" value="Carboxypeptidase regulatory domain-like"/>
    <property type="match status" value="1"/>
</dbReference>
<dbReference type="SUPFAM" id="SSF56935">
    <property type="entry name" value="Porins"/>
    <property type="match status" value="1"/>
</dbReference>
<sequence>MKSILKLTSIIFLVLYSINCFSQKIEVRGKVVVFDSIPVINAKVIVKSSEESLKTNYLGVFECECNEKDKLIVLAKGFSKYTIKVKKKSNELIAKLKLAKIPNADGIAIDKGHILNVDLFKELAKKYHGQKDYSKYTSVMDVIRNEFPSLQISNEGIIIRGKSSLLGSSAANIEIDGVMTDYSTLSGLSPTNIAKIEIVKGSDAAIYGVRGGNGVVKITTKK</sequence>
<keyword evidence="1" id="KW-0812">Transmembrane</keyword>
<keyword evidence="1" id="KW-0813">Transport</keyword>
<dbReference type="Pfam" id="PF07715">
    <property type="entry name" value="Plug"/>
    <property type="match status" value="1"/>
</dbReference>
<dbReference type="AlphaFoldDB" id="A0A2V4A3H5"/>
<gene>
    <name evidence="3" type="ORF">DF185_04430</name>
</gene>
<dbReference type="RefSeq" id="WP_110359537.1">
    <property type="nucleotide sequence ID" value="NZ_QFLI01000002.1"/>
</dbReference>
<dbReference type="Proteomes" id="UP000248079">
    <property type="component" value="Unassembled WGS sequence"/>
</dbReference>
<comment type="caution">
    <text evidence="3">The sequence shown here is derived from an EMBL/GenBank/DDBJ whole genome shotgun (WGS) entry which is preliminary data.</text>
</comment>
<keyword evidence="1" id="KW-0472">Membrane</keyword>
<evidence type="ECO:0000256" key="1">
    <source>
        <dbReference type="PROSITE-ProRule" id="PRU01360"/>
    </source>
</evidence>
<dbReference type="EMBL" id="QFLI01000002">
    <property type="protein sequence ID" value="PXY01900.1"/>
    <property type="molecule type" value="Genomic_DNA"/>
</dbReference>
<keyword evidence="1" id="KW-0998">Cell outer membrane</keyword>
<dbReference type="InterPro" id="IPR008969">
    <property type="entry name" value="CarboxyPept-like_regulatory"/>
</dbReference>
<dbReference type="OrthoDB" id="982809at2"/>
<name>A0A2V4A3H5_9BACT</name>
<reference evidence="3 4" key="1">
    <citation type="submission" date="2018-05" db="EMBL/GenBank/DDBJ databases">
        <title>Marinifilum breve JC075T sp. nov., a marine bacterium isolated from Yongle Blue Hole in the South China Sea.</title>
        <authorList>
            <person name="Fu T."/>
        </authorList>
    </citation>
    <scope>NUCLEOTIDE SEQUENCE [LARGE SCALE GENOMIC DNA]</scope>
    <source>
        <strain evidence="3 4">JC075</strain>
    </source>
</reference>
<comment type="similarity">
    <text evidence="1">Belongs to the TonB-dependent receptor family.</text>
</comment>
<accession>A0A2V4A3H5</accession>
<feature type="domain" description="TonB-dependent receptor plug" evidence="2">
    <location>
        <begin position="135"/>
        <end position="215"/>
    </location>
</feature>
<dbReference type="Gene3D" id="2.170.130.10">
    <property type="entry name" value="TonB-dependent receptor, plug domain"/>
    <property type="match status" value="1"/>
</dbReference>
<keyword evidence="1" id="KW-1134">Transmembrane beta strand</keyword>
<proteinExistence type="inferred from homology"/>
<evidence type="ECO:0000313" key="3">
    <source>
        <dbReference type="EMBL" id="PXY01900.1"/>
    </source>
</evidence>
<dbReference type="InterPro" id="IPR012910">
    <property type="entry name" value="Plug_dom"/>
</dbReference>
<protein>
    <recommendedName>
        <fullName evidence="2">TonB-dependent receptor plug domain-containing protein</fullName>
    </recommendedName>
</protein>
<keyword evidence="4" id="KW-1185">Reference proteome</keyword>
<evidence type="ECO:0000259" key="2">
    <source>
        <dbReference type="Pfam" id="PF07715"/>
    </source>
</evidence>